<evidence type="ECO:0000256" key="1">
    <source>
        <dbReference type="SAM" id="MobiDB-lite"/>
    </source>
</evidence>
<dbReference type="EMBL" id="JAIWYP010000006">
    <property type="protein sequence ID" value="KAH3809533.1"/>
    <property type="molecule type" value="Genomic_DNA"/>
</dbReference>
<dbReference type="AlphaFoldDB" id="A0A9D4G6B7"/>
<evidence type="ECO:0000313" key="3">
    <source>
        <dbReference type="Proteomes" id="UP000828390"/>
    </source>
</evidence>
<feature type="compositionally biased region" description="Basic residues" evidence="1">
    <location>
        <begin position="39"/>
        <end position="52"/>
    </location>
</feature>
<sequence>MVATRTIPTELRRITDQHDRDTDSTYEHGIDTGHSGPTRQRHGPTRRRHGPI</sequence>
<evidence type="ECO:0000313" key="2">
    <source>
        <dbReference type="EMBL" id="KAH3809533.1"/>
    </source>
</evidence>
<dbReference type="Proteomes" id="UP000828390">
    <property type="component" value="Unassembled WGS sequence"/>
</dbReference>
<comment type="caution">
    <text evidence="2">The sequence shown here is derived from an EMBL/GenBank/DDBJ whole genome shotgun (WGS) entry which is preliminary data.</text>
</comment>
<reference evidence="2" key="2">
    <citation type="submission" date="2020-11" db="EMBL/GenBank/DDBJ databases">
        <authorList>
            <person name="McCartney M.A."/>
            <person name="Auch B."/>
            <person name="Kono T."/>
            <person name="Mallez S."/>
            <person name="Becker A."/>
            <person name="Gohl D.M."/>
            <person name="Silverstein K.A.T."/>
            <person name="Koren S."/>
            <person name="Bechman K.B."/>
            <person name="Herman A."/>
            <person name="Abrahante J.E."/>
            <person name="Garbe J."/>
        </authorList>
    </citation>
    <scope>NUCLEOTIDE SEQUENCE</scope>
    <source>
        <strain evidence="2">Duluth1</strain>
        <tissue evidence="2">Whole animal</tissue>
    </source>
</reference>
<accession>A0A9D4G6B7</accession>
<gene>
    <name evidence="2" type="ORF">DPMN_137906</name>
</gene>
<proteinExistence type="predicted"/>
<keyword evidence="3" id="KW-1185">Reference proteome</keyword>
<feature type="compositionally biased region" description="Basic and acidic residues" evidence="1">
    <location>
        <begin position="10"/>
        <end position="31"/>
    </location>
</feature>
<protein>
    <submittedName>
        <fullName evidence="2">Uncharacterized protein</fullName>
    </submittedName>
</protein>
<reference evidence="2" key="1">
    <citation type="journal article" date="2019" name="bioRxiv">
        <title>The Genome of the Zebra Mussel, Dreissena polymorpha: A Resource for Invasive Species Research.</title>
        <authorList>
            <person name="McCartney M.A."/>
            <person name="Auch B."/>
            <person name="Kono T."/>
            <person name="Mallez S."/>
            <person name="Zhang Y."/>
            <person name="Obille A."/>
            <person name="Becker A."/>
            <person name="Abrahante J.E."/>
            <person name="Garbe J."/>
            <person name="Badalamenti J.P."/>
            <person name="Herman A."/>
            <person name="Mangelson H."/>
            <person name="Liachko I."/>
            <person name="Sullivan S."/>
            <person name="Sone E.D."/>
            <person name="Koren S."/>
            <person name="Silverstein K.A.T."/>
            <person name="Beckman K.B."/>
            <person name="Gohl D.M."/>
        </authorList>
    </citation>
    <scope>NUCLEOTIDE SEQUENCE</scope>
    <source>
        <strain evidence="2">Duluth1</strain>
        <tissue evidence="2">Whole animal</tissue>
    </source>
</reference>
<organism evidence="2 3">
    <name type="scientific">Dreissena polymorpha</name>
    <name type="common">Zebra mussel</name>
    <name type="synonym">Mytilus polymorpha</name>
    <dbReference type="NCBI Taxonomy" id="45954"/>
    <lineage>
        <taxon>Eukaryota</taxon>
        <taxon>Metazoa</taxon>
        <taxon>Spiralia</taxon>
        <taxon>Lophotrochozoa</taxon>
        <taxon>Mollusca</taxon>
        <taxon>Bivalvia</taxon>
        <taxon>Autobranchia</taxon>
        <taxon>Heteroconchia</taxon>
        <taxon>Euheterodonta</taxon>
        <taxon>Imparidentia</taxon>
        <taxon>Neoheterodontei</taxon>
        <taxon>Myida</taxon>
        <taxon>Dreissenoidea</taxon>
        <taxon>Dreissenidae</taxon>
        <taxon>Dreissena</taxon>
    </lineage>
</organism>
<name>A0A9D4G6B7_DREPO</name>
<feature type="region of interest" description="Disordered" evidence="1">
    <location>
        <begin position="1"/>
        <end position="52"/>
    </location>
</feature>